<dbReference type="RefSeq" id="WP_166277905.1">
    <property type="nucleotide sequence ID" value="NZ_JAAFGS010000008.1"/>
</dbReference>
<evidence type="ECO:0000313" key="1">
    <source>
        <dbReference type="EMBL" id="NGZ77480.1"/>
    </source>
</evidence>
<reference evidence="1 2" key="1">
    <citation type="submission" date="2020-01" db="EMBL/GenBank/DDBJ databases">
        <title>Polyphasic characterisation and genomic insights into a novel alkali tolerant bacterium VR-M41.</title>
        <authorList>
            <person name="Vemuluri V.R."/>
        </authorList>
    </citation>
    <scope>NUCLEOTIDE SEQUENCE [LARGE SCALE GENOMIC DNA]</scope>
    <source>
        <strain evidence="1 2">VR-M41</strain>
    </source>
</reference>
<evidence type="ECO:0000313" key="2">
    <source>
        <dbReference type="Proteomes" id="UP000800303"/>
    </source>
</evidence>
<keyword evidence="2" id="KW-1185">Reference proteome</keyword>
<proteinExistence type="predicted"/>
<dbReference type="Proteomes" id="UP000800303">
    <property type="component" value="Unassembled WGS sequence"/>
</dbReference>
<dbReference type="EMBL" id="JAAFGS010000008">
    <property type="protein sequence ID" value="NGZ77480.1"/>
    <property type="molecule type" value="Genomic_DNA"/>
</dbReference>
<accession>A0ABX0FAQ1</accession>
<sequence>MRKKLPALVIVMLLLLAAEEMVLGFGSFALFSPSVKAEEPLKTKDHALMKVIRSAEPEANGGEVSALPEGMDANGEYVFLPLELNIGNRNPLRQMRNVRAGILPEGSGEDVRYAGEAVRIDIPRSEQGRYNFVLTLQRERYEKLLSGEGEAIVRVEWEHGLHKDVKLGDLLNKASGGE</sequence>
<name>A0ABX0FAQ1_9BACL</name>
<protein>
    <submittedName>
        <fullName evidence="1">Uncharacterized protein</fullName>
    </submittedName>
</protein>
<comment type="caution">
    <text evidence="1">The sequence shown here is derived from an EMBL/GenBank/DDBJ whole genome shotgun (WGS) entry which is preliminary data.</text>
</comment>
<organism evidence="1 2">
    <name type="scientific">Saccharibacillus alkalitolerans</name>
    <dbReference type="NCBI Taxonomy" id="2705290"/>
    <lineage>
        <taxon>Bacteria</taxon>
        <taxon>Bacillati</taxon>
        <taxon>Bacillota</taxon>
        <taxon>Bacilli</taxon>
        <taxon>Bacillales</taxon>
        <taxon>Paenibacillaceae</taxon>
        <taxon>Saccharibacillus</taxon>
    </lineage>
</organism>
<gene>
    <name evidence="1" type="ORF">GYN08_19500</name>
</gene>